<feature type="domain" description="Amine oxidase" evidence="7">
    <location>
        <begin position="42"/>
        <end position="495"/>
    </location>
</feature>
<evidence type="ECO:0000256" key="3">
    <source>
        <dbReference type="ARBA" id="ARBA00023002"/>
    </source>
</evidence>
<dbReference type="InterPro" id="IPR001613">
    <property type="entry name" value="Flavin_amine_oxidase"/>
</dbReference>
<dbReference type="GO" id="GO:0050660">
    <property type="term" value="F:flavin adenine dinucleotide binding"/>
    <property type="evidence" value="ECO:0007669"/>
    <property type="project" value="TreeGrafter"/>
</dbReference>
<reference evidence="8 9" key="1">
    <citation type="journal article" date="2016" name="Mol. Biol. Evol.">
        <title>Comparative Genomics of Early-Diverging Mushroom-Forming Fungi Provides Insights into the Origins of Lignocellulose Decay Capabilities.</title>
        <authorList>
            <person name="Nagy L.G."/>
            <person name="Riley R."/>
            <person name="Tritt A."/>
            <person name="Adam C."/>
            <person name="Daum C."/>
            <person name="Floudas D."/>
            <person name="Sun H."/>
            <person name="Yadav J.S."/>
            <person name="Pangilinan J."/>
            <person name="Larsson K.H."/>
            <person name="Matsuura K."/>
            <person name="Barry K."/>
            <person name="Labutti K."/>
            <person name="Kuo R."/>
            <person name="Ohm R.A."/>
            <person name="Bhattacharya S.S."/>
            <person name="Shirouzu T."/>
            <person name="Yoshinaga Y."/>
            <person name="Martin F.M."/>
            <person name="Grigoriev I.V."/>
            <person name="Hibbett D.S."/>
        </authorList>
    </citation>
    <scope>NUCLEOTIDE SEQUENCE [LARGE SCALE GENOMIC DNA]</scope>
    <source>
        <strain evidence="8 9">HHB12733</strain>
    </source>
</reference>
<dbReference type="InterPro" id="IPR036188">
    <property type="entry name" value="FAD/NAD-bd_sf"/>
</dbReference>
<dbReference type="OrthoDB" id="5046242at2759"/>
<evidence type="ECO:0000259" key="7">
    <source>
        <dbReference type="Pfam" id="PF01593"/>
    </source>
</evidence>
<evidence type="ECO:0000313" key="9">
    <source>
        <dbReference type="Proteomes" id="UP000076842"/>
    </source>
</evidence>
<dbReference type="AlphaFoldDB" id="A0A165C6D7"/>
<dbReference type="PRINTS" id="PR00757">
    <property type="entry name" value="AMINEOXDASEF"/>
</dbReference>
<feature type="binding site" evidence="4">
    <location>
        <begin position="62"/>
        <end position="63"/>
    </location>
    <ligand>
        <name>FAD</name>
        <dbReference type="ChEBI" id="CHEBI:57692"/>
    </ligand>
</feature>
<keyword evidence="5" id="KW-0285">Flavoprotein</keyword>
<proteinExistence type="inferred from homology"/>
<comment type="cofactor">
    <cofactor evidence="1 5">
        <name>FAD</name>
        <dbReference type="ChEBI" id="CHEBI:57692"/>
    </cofactor>
</comment>
<dbReference type="Proteomes" id="UP000076842">
    <property type="component" value="Unassembled WGS sequence"/>
</dbReference>
<evidence type="ECO:0000256" key="1">
    <source>
        <dbReference type="ARBA" id="ARBA00001974"/>
    </source>
</evidence>
<dbReference type="Gene3D" id="3.90.660.10">
    <property type="match status" value="1"/>
</dbReference>
<keyword evidence="9" id="KW-1185">Reference proteome</keyword>
<dbReference type="GO" id="GO:0006338">
    <property type="term" value="P:chromatin remodeling"/>
    <property type="evidence" value="ECO:0007669"/>
    <property type="project" value="TreeGrafter"/>
</dbReference>
<name>A0A165C6D7_9BASI</name>
<evidence type="ECO:0000256" key="2">
    <source>
        <dbReference type="ARBA" id="ARBA00005995"/>
    </source>
</evidence>
<dbReference type="PANTHER" id="PTHR10742:SF386">
    <property type="entry name" value="LYSINE-SPECIFIC HISTONE DEMETHYLASE 1A"/>
    <property type="match status" value="1"/>
</dbReference>
<dbReference type="GO" id="GO:0003682">
    <property type="term" value="F:chromatin binding"/>
    <property type="evidence" value="ECO:0007669"/>
    <property type="project" value="TreeGrafter"/>
</dbReference>
<dbReference type="SUPFAM" id="SSF51905">
    <property type="entry name" value="FAD/NAD(P)-binding domain"/>
    <property type="match status" value="1"/>
</dbReference>
<dbReference type="InParanoid" id="A0A165C6D7"/>
<sequence length="511" mass="55730">MMTDGTETAHYGAPTLQTNGIHENGTNGTPAIYDVIIIGGGISGLVAAQSLTKLGWKVLILEARDRLGGRVWTYELDGDGHKADLGASYIHGMDGNPIAEVAEKLGMELRFYGPEPGILRDHTGAVPPDDLKIFENTSECMFSHLKALSQTSPHTAPTADIPLIAPFLSATSPLFDGLTSATSKQQATALARSYAGWCGADLGRVSFKWWGFEQDTQGRDGLVASGYWRVVEWLEGEVVAAGTDIRLGEEVVGVDCAKEQSDRVTVTTTLVHGPAGASCSIKTYTGRYALITLPLGVLQNRPPKFTPPLPQRRIEATHRLGNGLLNKVIIYYDAAWWTDIDSIYFLPDPDHPGNLLGRPTAPAALHIHNLWTLQKTPAICFFVTGYAAEKLEKLSDPAIEQWATAIIQQYLSPTQIAPRPKQVLTTRWLSDPYTLGAYSYIPITAPGEPEATPLDMLEMSHCLWGMLFFAGEHTEPDQYASVHAAWTSGVREARKLKVVLQAADDKRRSLV</sequence>
<feature type="region of interest" description="Disordered" evidence="6">
    <location>
        <begin position="1"/>
        <end position="22"/>
    </location>
</feature>
<evidence type="ECO:0000256" key="5">
    <source>
        <dbReference type="RuleBase" id="RU362067"/>
    </source>
</evidence>
<dbReference type="Pfam" id="PF01593">
    <property type="entry name" value="Amino_oxidase"/>
    <property type="match status" value="1"/>
</dbReference>
<evidence type="ECO:0000313" key="8">
    <source>
        <dbReference type="EMBL" id="KZT50311.1"/>
    </source>
</evidence>
<dbReference type="EMBL" id="KV424191">
    <property type="protein sequence ID" value="KZT50311.1"/>
    <property type="molecule type" value="Genomic_DNA"/>
</dbReference>
<keyword evidence="3 5" id="KW-0560">Oxidoreductase</keyword>
<gene>
    <name evidence="8" type="ORF">CALCODRAFT_488805</name>
</gene>
<dbReference type="InterPro" id="IPR002937">
    <property type="entry name" value="Amino_oxidase"/>
</dbReference>
<protein>
    <recommendedName>
        <fullName evidence="5">Amine oxidase</fullName>
        <ecNumber evidence="5">1.4.3.-</ecNumber>
    </recommendedName>
</protein>
<keyword evidence="5" id="KW-0274">FAD</keyword>
<evidence type="ECO:0000256" key="6">
    <source>
        <dbReference type="SAM" id="MobiDB-lite"/>
    </source>
</evidence>
<accession>A0A165C6D7</accession>
<dbReference type="InterPro" id="IPR050281">
    <property type="entry name" value="Flavin_monoamine_oxidase"/>
</dbReference>
<feature type="binding site" evidence="4">
    <location>
        <position position="382"/>
    </location>
    <ligand>
        <name>substrate</name>
    </ligand>
</feature>
<feature type="binding site" evidence="4">
    <location>
        <position position="43"/>
    </location>
    <ligand>
        <name>FAD</name>
        <dbReference type="ChEBI" id="CHEBI:57692"/>
    </ligand>
</feature>
<dbReference type="SUPFAM" id="SSF54373">
    <property type="entry name" value="FAD-linked reductases, C-terminal domain"/>
    <property type="match status" value="1"/>
</dbReference>
<dbReference type="EC" id="1.4.3.-" evidence="5"/>
<dbReference type="Gene3D" id="3.50.50.60">
    <property type="entry name" value="FAD/NAD(P)-binding domain"/>
    <property type="match status" value="1"/>
</dbReference>
<dbReference type="PANTHER" id="PTHR10742">
    <property type="entry name" value="FLAVIN MONOAMINE OXIDASE"/>
    <property type="match status" value="1"/>
</dbReference>
<feature type="binding site" evidence="4">
    <location>
        <position position="251"/>
    </location>
    <ligand>
        <name>FAD</name>
        <dbReference type="ChEBI" id="CHEBI:57692"/>
    </ligand>
</feature>
<comment type="similarity">
    <text evidence="2 5">Belongs to the flavin monoamine oxidase family.</text>
</comment>
<evidence type="ECO:0000256" key="4">
    <source>
        <dbReference type="PIRSR" id="PIRSR601613-1"/>
    </source>
</evidence>
<dbReference type="STRING" id="1353952.A0A165C6D7"/>
<organism evidence="8 9">
    <name type="scientific">Calocera cornea HHB12733</name>
    <dbReference type="NCBI Taxonomy" id="1353952"/>
    <lineage>
        <taxon>Eukaryota</taxon>
        <taxon>Fungi</taxon>
        <taxon>Dikarya</taxon>
        <taxon>Basidiomycota</taxon>
        <taxon>Agaricomycotina</taxon>
        <taxon>Dacrymycetes</taxon>
        <taxon>Dacrymycetales</taxon>
        <taxon>Dacrymycetaceae</taxon>
        <taxon>Calocera</taxon>
    </lineage>
</organism>
<dbReference type="GO" id="GO:0016491">
    <property type="term" value="F:oxidoreductase activity"/>
    <property type="evidence" value="ECO:0007669"/>
    <property type="project" value="UniProtKB-KW"/>
</dbReference>